<feature type="domain" description="ABC transporter" evidence="4">
    <location>
        <begin position="28"/>
        <end position="276"/>
    </location>
</feature>
<proteinExistence type="predicted"/>
<gene>
    <name evidence="5" type="primary">lptB_1</name>
    <name evidence="6" type="ORF">CGS59_00420</name>
    <name evidence="5" type="ORF">ERS852582_00899</name>
</gene>
<evidence type="ECO:0000313" key="6">
    <source>
        <dbReference type="EMBL" id="PDX85086.1"/>
    </source>
</evidence>
<dbReference type="InterPro" id="IPR032823">
    <property type="entry name" value="BCA_ABC_TP_C"/>
</dbReference>
<dbReference type="OrthoDB" id="9805514at2"/>
<evidence type="ECO:0000256" key="2">
    <source>
        <dbReference type="ARBA" id="ARBA00022741"/>
    </source>
</evidence>
<keyword evidence="2" id="KW-0547">Nucleotide-binding</keyword>
<keyword evidence="1" id="KW-0813">Transport</keyword>
<reference evidence="6" key="3">
    <citation type="submission" date="2017-07" db="EMBL/GenBank/DDBJ databases">
        <authorList>
            <person name="Sun Z.S."/>
            <person name="Albrecht U."/>
            <person name="Echele G."/>
            <person name="Lee C.C."/>
        </authorList>
    </citation>
    <scope>NUCLEOTIDE SEQUENCE</scope>
    <source>
        <strain evidence="6">CNCM I 4644</strain>
    </source>
</reference>
<keyword evidence="5" id="KW-0378">Hydrolase</keyword>
<dbReference type="InterPro" id="IPR027417">
    <property type="entry name" value="P-loop_NTPase"/>
</dbReference>
<dbReference type="SUPFAM" id="SSF52540">
    <property type="entry name" value="P-loop containing nucleoside triphosphate hydrolases"/>
    <property type="match status" value="1"/>
</dbReference>
<dbReference type="PROSITE" id="PS50893">
    <property type="entry name" value="ABC_TRANSPORTER_2"/>
    <property type="match status" value="1"/>
</dbReference>
<evidence type="ECO:0000313" key="8">
    <source>
        <dbReference type="Proteomes" id="UP000220480"/>
    </source>
</evidence>
<dbReference type="AlphaFoldDB" id="A0A173S8Z3"/>
<dbReference type="Gene3D" id="3.40.50.300">
    <property type="entry name" value="P-loop containing nucleotide triphosphate hydrolases"/>
    <property type="match status" value="1"/>
</dbReference>
<evidence type="ECO:0000313" key="5">
    <source>
        <dbReference type="EMBL" id="CUM86740.1"/>
    </source>
</evidence>
<dbReference type="PANTHER" id="PTHR45772:SF7">
    <property type="entry name" value="AMINO ACID ABC TRANSPORTER ATP-BINDING PROTEIN"/>
    <property type="match status" value="1"/>
</dbReference>
<dbReference type="Pfam" id="PF12399">
    <property type="entry name" value="BCA_ABC_TP_C"/>
    <property type="match status" value="1"/>
</dbReference>
<dbReference type="Proteomes" id="UP000220480">
    <property type="component" value="Unassembled WGS sequence"/>
</dbReference>
<dbReference type="GO" id="GO:1903805">
    <property type="term" value="P:L-valine import across plasma membrane"/>
    <property type="evidence" value="ECO:0007669"/>
    <property type="project" value="TreeGrafter"/>
</dbReference>
<dbReference type="GO" id="GO:0015192">
    <property type="term" value="F:L-phenylalanine transmembrane transporter activity"/>
    <property type="evidence" value="ECO:0007669"/>
    <property type="project" value="TreeGrafter"/>
</dbReference>
<dbReference type="GO" id="GO:1903806">
    <property type="term" value="P:L-isoleucine import across plasma membrane"/>
    <property type="evidence" value="ECO:0007669"/>
    <property type="project" value="TreeGrafter"/>
</dbReference>
<dbReference type="Pfam" id="PF00005">
    <property type="entry name" value="ABC_tran"/>
    <property type="match status" value="1"/>
</dbReference>
<accession>A0A173S8Z3</accession>
<organism evidence="5 7">
    <name type="scientific">Faecalibacterium prausnitzii</name>
    <dbReference type="NCBI Taxonomy" id="853"/>
    <lineage>
        <taxon>Bacteria</taxon>
        <taxon>Bacillati</taxon>
        <taxon>Bacillota</taxon>
        <taxon>Clostridia</taxon>
        <taxon>Eubacteriales</taxon>
        <taxon>Oscillospiraceae</taxon>
        <taxon>Faecalibacterium</taxon>
    </lineage>
</organism>
<dbReference type="PANTHER" id="PTHR45772">
    <property type="entry name" value="CONSERVED COMPONENT OF ABC TRANSPORTER FOR NATURAL AMINO ACIDS-RELATED"/>
    <property type="match status" value="1"/>
</dbReference>
<dbReference type="RefSeq" id="WP_055185515.1">
    <property type="nucleotide sequence ID" value="NZ_CYXN01000004.1"/>
</dbReference>
<dbReference type="CDD" id="cd03219">
    <property type="entry name" value="ABC_Mj1267_LivG_branched"/>
    <property type="match status" value="1"/>
</dbReference>
<dbReference type="InterPro" id="IPR003593">
    <property type="entry name" value="AAA+_ATPase"/>
</dbReference>
<sequence>MSEFKTRLHSVPSGGFLTDRDKDKKPILDVRELGIDFGGLTAVDGFNLMIGRNEITGLIGPNGAGKTTVFNLLTNVYQPTRGSILIDGMPTAGKKTYQVNRMGVARTFQNIRLFKELSVIDNIKVGLHESMKYNLASSLLRMPNYWKEEKQCTERALELLDIFHMADLANAQAGSLPYGAQRRLEIMRALATGPKLLLLDEPAAGMNPSETAELTETIRRIRDEFNIAVLLIEHDMSLVMGICEGIAVLNFGRIIAKGTPDEIRDNPQVIEAYLGKKEG</sequence>
<protein>
    <submittedName>
        <fullName evidence="6">ABC transporter ATP-binding protein</fullName>
    </submittedName>
    <submittedName>
        <fullName evidence="5">Lipopolysaccharide export system ATP-binding protein LptB</fullName>
        <ecNumber evidence="5">3.6.3.-</ecNumber>
    </submittedName>
</protein>
<keyword evidence="3 5" id="KW-0067">ATP-binding</keyword>
<dbReference type="GO" id="GO:0005304">
    <property type="term" value="F:L-valine transmembrane transporter activity"/>
    <property type="evidence" value="ECO:0007669"/>
    <property type="project" value="TreeGrafter"/>
</dbReference>
<dbReference type="FunFam" id="3.40.50.300:FF:000421">
    <property type="entry name" value="Branched-chain amino acid ABC transporter ATP-binding protein"/>
    <property type="match status" value="1"/>
</dbReference>
<name>A0A173S8Z3_9FIRM</name>
<dbReference type="SMART" id="SM00382">
    <property type="entry name" value="AAA"/>
    <property type="match status" value="1"/>
</dbReference>
<evidence type="ECO:0000256" key="1">
    <source>
        <dbReference type="ARBA" id="ARBA00022448"/>
    </source>
</evidence>
<dbReference type="Proteomes" id="UP000095649">
    <property type="component" value="Unassembled WGS sequence"/>
</dbReference>
<dbReference type="GO" id="GO:0015808">
    <property type="term" value="P:L-alanine transport"/>
    <property type="evidence" value="ECO:0007669"/>
    <property type="project" value="TreeGrafter"/>
</dbReference>
<reference evidence="6 8" key="2">
    <citation type="journal article" date="2017" name="Front. Microbiol.">
        <title>New Insights into the Diversity of the Genus Faecalibacterium.</title>
        <authorList>
            <person name="Benevides L."/>
            <person name="Burman S."/>
            <person name="Martin R."/>
            <person name="Robert V."/>
            <person name="Thomas M."/>
            <person name="Miquel S."/>
            <person name="Chain F."/>
            <person name="Sokol H."/>
            <person name="Bermudez-Humaran L.G."/>
            <person name="Morrison M."/>
            <person name="Langella P."/>
            <person name="Azevedo V.A."/>
            <person name="Chatel J.M."/>
            <person name="Soares S."/>
        </authorList>
    </citation>
    <scope>NUCLEOTIDE SEQUENCE [LARGE SCALE GENOMIC DNA]</scope>
    <source>
        <strain evidence="6 8">CNCM I 4644</strain>
    </source>
</reference>
<dbReference type="GO" id="GO:0042941">
    <property type="term" value="P:D-alanine transmembrane transport"/>
    <property type="evidence" value="ECO:0007669"/>
    <property type="project" value="TreeGrafter"/>
</dbReference>
<dbReference type="GO" id="GO:0016887">
    <property type="term" value="F:ATP hydrolysis activity"/>
    <property type="evidence" value="ECO:0007669"/>
    <property type="project" value="InterPro"/>
</dbReference>
<reference evidence="5 7" key="1">
    <citation type="submission" date="2015-09" db="EMBL/GenBank/DDBJ databases">
        <authorList>
            <consortium name="Pathogen Informatics"/>
        </authorList>
    </citation>
    <scope>NUCLEOTIDE SEQUENCE [LARGE SCALE GENOMIC DNA]</scope>
    <source>
        <strain evidence="5 7">2789STDY5834970</strain>
    </source>
</reference>
<evidence type="ECO:0000256" key="3">
    <source>
        <dbReference type="ARBA" id="ARBA00022840"/>
    </source>
</evidence>
<dbReference type="GO" id="GO:0005886">
    <property type="term" value="C:plasma membrane"/>
    <property type="evidence" value="ECO:0007669"/>
    <property type="project" value="TreeGrafter"/>
</dbReference>
<dbReference type="InterPro" id="IPR051120">
    <property type="entry name" value="ABC_AA/LPS_Transport"/>
</dbReference>
<dbReference type="EMBL" id="CYXN01000004">
    <property type="protein sequence ID" value="CUM86740.1"/>
    <property type="molecule type" value="Genomic_DNA"/>
</dbReference>
<dbReference type="GO" id="GO:0015188">
    <property type="term" value="F:L-isoleucine transmembrane transporter activity"/>
    <property type="evidence" value="ECO:0007669"/>
    <property type="project" value="TreeGrafter"/>
</dbReference>
<dbReference type="EMBL" id="NMTZ01000002">
    <property type="protein sequence ID" value="PDX85086.1"/>
    <property type="molecule type" value="Genomic_DNA"/>
</dbReference>
<dbReference type="InterPro" id="IPR003439">
    <property type="entry name" value="ABC_transporter-like_ATP-bd"/>
</dbReference>
<evidence type="ECO:0000259" key="4">
    <source>
        <dbReference type="PROSITE" id="PS50893"/>
    </source>
</evidence>
<dbReference type="GO" id="GO:0005524">
    <property type="term" value="F:ATP binding"/>
    <property type="evidence" value="ECO:0007669"/>
    <property type="project" value="UniProtKB-KW"/>
</dbReference>
<dbReference type="EC" id="3.6.3.-" evidence="5"/>
<evidence type="ECO:0000313" key="7">
    <source>
        <dbReference type="Proteomes" id="UP000095649"/>
    </source>
</evidence>